<feature type="transmembrane region" description="Helical" evidence="7">
    <location>
        <begin position="202"/>
        <end position="220"/>
    </location>
</feature>
<keyword evidence="9" id="KW-1185">Reference proteome</keyword>
<dbReference type="NCBIfam" id="TIGR00544">
    <property type="entry name" value="lgt"/>
    <property type="match status" value="1"/>
</dbReference>
<dbReference type="Proteomes" id="UP000595897">
    <property type="component" value="Chromosome"/>
</dbReference>
<evidence type="ECO:0000256" key="3">
    <source>
        <dbReference type="ARBA" id="ARBA00022679"/>
    </source>
</evidence>
<keyword evidence="6 7" id="KW-0472">Membrane</keyword>
<evidence type="ECO:0000256" key="4">
    <source>
        <dbReference type="ARBA" id="ARBA00022692"/>
    </source>
</evidence>
<evidence type="ECO:0000313" key="9">
    <source>
        <dbReference type="Proteomes" id="UP000595897"/>
    </source>
</evidence>
<evidence type="ECO:0000256" key="6">
    <source>
        <dbReference type="ARBA" id="ARBA00023136"/>
    </source>
</evidence>
<evidence type="ECO:0000256" key="7">
    <source>
        <dbReference type="HAMAP-Rule" id="MF_01147"/>
    </source>
</evidence>
<dbReference type="GO" id="GO:0008961">
    <property type="term" value="F:phosphatidylglycerol-prolipoprotein diacylglyceryl transferase activity"/>
    <property type="evidence" value="ECO:0007669"/>
    <property type="project" value="UniProtKB-UniRule"/>
</dbReference>
<dbReference type="RefSeq" id="WP_271712674.1">
    <property type="nucleotide sequence ID" value="NZ_AP024169.1"/>
</dbReference>
<dbReference type="PANTHER" id="PTHR30589:SF0">
    <property type="entry name" value="PHOSPHATIDYLGLYCEROL--PROLIPOPROTEIN DIACYLGLYCERYL TRANSFERASE"/>
    <property type="match status" value="1"/>
</dbReference>
<sequence length="289" mass="32087">MYLIAGIRFPNLGIELQGIPKGITLFGIDIAFYGMIIAFGMVAGYLVVERQAKRTGQDPDIYLDFALYAIILSVIGARLYYVIFAWDEYKNDLLQVFNIRGGGLAIYGGVITAVICAIVYSKIKKISVGLLADTACVGLVTGQIIGRWGNFFNREAFGGYTNNLLAMQLRKSDVASSNITTDLLNHIKVVNGVEYIQVHPTFLYESLWNLCLLVILLIYTKHKKFDGEMILLYLAGYGLGRAWIEGLRTDQLLFWGTNIAVSQILSVFLFIVASGIIIFKRVSLKKANA</sequence>
<dbReference type="AlphaFoldDB" id="A0A7R7EN30"/>
<evidence type="ECO:0000256" key="2">
    <source>
        <dbReference type="ARBA" id="ARBA00022475"/>
    </source>
</evidence>
<feature type="transmembrane region" description="Helical" evidence="7">
    <location>
        <begin position="104"/>
        <end position="121"/>
    </location>
</feature>
<keyword evidence="3 7" id="KW-0808">Transferase</keyword>
<comment type="similarity">
    <text evidence="1 7">Belongs to the Lgt family.</text>
</comment>
<dbReference type="PANTHER" id="PTHR30589">
    <property type="entry name" value="PROLIPOPROTEIN DIACYLGLYCERYL TRANSFERASE"/>
    <property type="match status" value="1"/>
</dbReference>
<keyword evidence="8" id="KW-0449">Lipoprotein</keyword>
<feature type="binding site" evidence="7">
    <location>
        <position position="147"/>
    </location>
    <ligand>
        <name>a 1,2-diacyl-sn-glycero-3-phospho-(1'-sn-glycerol)</name>
        <dbReference type="ChEBI" id="CHEBI:64716"/>
    </ligand>
</feature>
<comment type="subcellular location">
    <subcellularLocation>
        <location evidence="7">Cell membrane</location>
        <topology evidence="7">Multi-pass membrane protein</topology>
    </subcellularLocation>
</comment>
<gene>
    <name evidence="7 8" type="primary">lgt</name>
    <name evidence="8" type="ORF">bsdtb5_28570</name>
</gene>
<dbReference type="EC" id="2.5.1.145" evidence="7"/>
<evidence type="ECO:0000256" key="5">
    <source>
        <dbReference type="ARBA" id="ARBA00022989"/>
    </source>
</evidence>
<feature type="transmembrane region" description="Helical" evidence="7">
    <location>
        <begin position="227"/>
        <end position="244"/>
    </location>
</feature>
<comment type="pathway">
    <text evidence="7">Protein modification; lipoprotein biosynthesis (diacylglyceryl transfer).</text>
</comment>
<feature type="transmembrane region" description="Helical" evidence="7">
    <location>
        <begin position="60"/>
        <end position="84"/>
    </location>
</feature>
<evidence type="ECO:0000313" key="8">
    <source>
        <dbReference type="EMBL" id="BCN31562.1"/>
    </source>
</evidence>
<reference evidence="8 9" key="1">
    <citation type="submission" date="2020-11" db="EMBL/GenBank/DDBJ databases">
        <title>Draft genome sequencing of a Lachnospiraceae strain isolated from anoxic soil subjected to BSD treatment.</title>
        <authorList>
            <person name="Uek A."/>
            <person name="Tonouchi A."/>
        </authorList>
    </citation>
    <scope>NUCLEOTIDE SEQUENCE [LARGE SCALE GENOMIC DNA]</scope>
    <source>
        <strain evidence="8 9">TB5</strain>
    </source>
</reference>
<dbReference type="HAMAP" id="MF_01147">
    <property type="entry name" value="Lgt"/>
    <property type="match status" value="1"/>
</dbReference>
<dbReference type="GO" id="GO:0042158">
    <property type="term" value="P:lipoprotein biosynthetic process"/>
    <property type="evidence" value="ECO:0007669"/>
    <property type="project" value="UniProtKB-UniRule"/>
</dbReference>
<dbReference type="InterPro" id="IPR001640">
    <property type="entry name" value="Lgt"/>
</dbReference>
<comment type="function">
    <text evidence="7">Catalyzes the transfer of the diacylglyceryl group from phosphatidylglycerol to the sulfhydryl group of the N-terminal cysteine of a prolipoprotein, the first step in the formation of mature lipoproteins.</text>
</comment>
<dbReference type="EMBL" id="AP024169">
    <property type="protein sequence ID" value="BCN31562.1"/>
    <property type="molecule type" value="Genomic_DNA"/>
</dbReference>
<accession>A0A7R7EN30</accession>
<dbReference type="Pfam" id="PF01790">
    <property type="entry name" value="LGT"/>
    <property type="match status" value="1"/>
</dbReference>
<dbReference type="KEGG" id="ahb:bsdtb5_28570"/>
<organism evidence="8 9">
    <name type="scientific">Anaeromicropila herbilytica</name>
    <dbReference type="NCBI Taxonomy" id="2785025"/>
    <lineage>
        <taxon>Bacteria</taxon>
        <taxon>Bacillati</taxon>
        <taxon>Bacillota</taxon>
        <taxon>Clostridia</taxon>
        <taxon>Lachnospirales</taxon>
        <taxon>Lachnospiraceae</taxon>
        <taxon>Anaeromicropila</taxon>
    </lineage>
</organism>
<name>A0A7R7EN30_9FIRM</name>
<feature type="transmembrane region" description="Helical" evidence="7">
    <location>
        <begin position="128"/>
        <end position="146"/>
    </location>
</feature>
<keyword evidence="4 7" id="KW-0812">Transmembrane</keyword>
<dbReference type="UniPathway" id="UPA00664"/>
<feature type="transmembrane region" description="Helical" evidence="7">
    <location>
        <begin position="259"/>
        <end position="279"/>
    </location>
</feature>
<keyword evidence="2 7" id="KW-1003">Cell membrane</keyword>
<dbReference type="GO" id="GO:0005886">
    <property type="term" value="C:plasma membrane"/>
    <property type="evidence" value="ECO:0007669"/>
    <property type="project" value="UniProtKB-SubCell"/>
</dbReference>
<keyword evidence="5 7" id="KW-1133">Transmembrane helix</keyword>
<protein>
    <recommendedName>
        <fullName evidence="7">Phosphatidylglycerol--prolipoprotein diacylglyceryl transferase</fullName>
        <ecNumber evidence="7">2.5.1.145</ecNumber>
    </recommendedName>
</protein>
<evidence type="ECO:0000256" key="1">
    <source>
        <dbReference type="ARBA" id="ARBA00007150"/>
    </source>
</evidence>
<dbReference type="PROSITE" id="PS01311">
    <property type="entry name" value="LGT"/>
    <property type="match status" value="1"/>
</dbReference>
<comment type="catalytic activity">
    <reaction evidence="7">
        <text>L-cysteinyl-[prolipoprotein] + a 1,2-diacyl-sn-glycero-3-phospho-(1'-sn-glycerol) = an S-1,2-diacyl-sn-glyceryl-L-cysteinyl-[prolipoprotein] + sn-glycerol 1-phosphate + H(+)</text>
        <dbReference type="Rhea" id="RHEA:56712"/>
        <dbReference type="Rhea" id="RHEA-COMP:14679"/>
        <dbReference type="Rhea" id="RHEA-COMP:14680"/>
        <dbReference type="ChEBI" id="CHEBI:15378"/>
        <dbReference type="ChEBI" id="CHEBI:29950"/>
        <dbReference type="ChEBI" id="CHEBI:57685"/>
        <dbReference type="ChEBI" id="CHEBI:64716"/>
        <dbReference type="ChEBI" id="CHEBI:140658"/>
        <dbReference type="EC" id="2.5.1.145"/>
    </reaction>
</comment>
<feature type="transmembrane region" description="Helical" evidence="7">
    <location>
        <begin position="30"/>
        <end position="48"/>
    </location>
</feature>
<proteinExistence type="inferred from homology"/>